<evidence type="ECO:0000256" key="8">
    <source>
        <dbReference type="ARBA" id="ARBA00022771"/>
    </source>
</evidence>
<dbReference type="InterPro" id="IPR038331">
    <property type="entry name" value="DisA_sf"/>
</dbReference>
<dbReference type="PANTHER" id="PTHR32472">
    <property type="entry name" value="DNA REPAIR PROTEIN RADA"/>
    <property type="match status" value="1"/>
</dbReference>
<evidence type="ECO:0000256" key="11">
    <source>
        <dbReference type="ARBA" id="ARBA00022840"/>
    </source>
</evidence>
<dbReference type="GO" id="GO:0005829">
    <property type="term" value="C:cytosol"/>
    <property type="evidence" value="ECO:0007669"/>
    <property type="project" value="TreeGrafter"/>
</dbReference>
<dbReference type="InterPro" id="IPR027417">
    <property type="entry name" value="P-loop_NTPase"/>
</dbReference>
<evidence type="ECO:0000256" key="18">
    <source>
        <dbReference type="HAMAP-Rule" id="MF_01498"/>
    </source>
</evidence>
<accession>A0A1V3XBI3</accession>
<dbReference type="Pfam" id="PF10635">
    <property type="entry name" value="DisA-linker"/>
    <property type="match status" value="1"/>
</dbReference>
<dbReference type="FunFam" id="1.20.1260.110:FF:000002">
    <property type="entry name" value="DNA integrity scanning protein DisA"/>
    <property type="match status" value="1"/>
</dbReference>
<evidence type="ECO:0000256" key="4">
    <source>
        <dbReference type="ARBA" id="ARBA00022695"/>
    </source>
</evidence>
<keyword evidence="7 17" id="KW-0227">DNA damage</keyword>
<comment type="domain">
    <text evidence="18">The middle region has homology to RecA with ATPase motifs including the RadA KNRFG motif, while the C-terminus is homologous to Lon protease.</text>
</comment>
<dbReference type="GO" id="GO:0000725">
    <property type="term" value="P:recombinational repair"/>
    <property type="evidence" value="ECO:0007669"/>
    <property type="project" value="UniProtKB-UniRule"/>
</dbReference>
<evidence type="ECO:0000256" key="15">
    <source>
        <dbReference type="ARBA" id="ARBA00023204"/>
    </source>
</evidence>
<evidence type="ECO:0000256" key="5">
    <source>
        <dbReference type="ARBA" id="ARBA00022723"/>
    </source>
</evidence>
<dbReference type="Gene3D" id="3.40.1700.10">
    <property type="entry name" value="DNA integrity scanning protein, DisA, N-terminal domain"/>
    <property type="match status" value="1"/>
</dbReference>
<evidence type="ECO:0000313" key="23">
    <source>
        <dbReference type="EMBL" id="OOK76086.1"/>
    </source>
</evidence>
<dbReference type="InterPro" id="IPR036888">
    <property type="entry name" value="DNA_integrity_DisA_N_sf"/>
</dbReference>
<feature type="binding site" evidence="18">
    <location>
        <begin position="92"/>
        <end position="99"/>
    </location>
    <ligand>
        <name>ATP</name>
        <dbReference type="ChEBI" id="CHEBI:30616"/>
    </ligand>
</feature>
<keyword evidence="10 19" id="KW-0862">Zinc</keyword>
<dbReference type="InterPro" id="IPR003390">
    <property type="entry name" value="DNA_integrity_scan_DisA_N"/>
</dbReference>
<dbReference type="GO" id="GO:0005524">
    <property type="term" value="F:ATP binding"/>
    <property type="evidence" value="ECO:0007669"/>
    <property type="project" value="UniProtKB-UniRule"/>
</dbReference>
<dbReference type="GO" id="GO:0008270">
    <property type="term" value="F:zinc ion binding"/>
    <property type="evidence" value="ECO:0007669"/>
    <property type="project" value="UniProtKB-KW"/>
</dbReference>
<evidence type="ECO:0000259" key="22">
    <source>
        <dbReference type="PROSITE" id="PS51794"/>
    </source>
</evidence>
<dbReference type="Proteomes" id="UP000189229">
    <property type="component" value="Unassembled WGS sequence"/>
</dbReference>
<evidence type="ECO:0000259" key="21">
    <source>
        <dbReference type="PROSITE" id="PS50162"/>
    </source>
</evidence>
<dbReference type="EMBL" id="MVBM01000003">
    <property type="protein sequence ID" value="OOK76086.1"/>
    <property type="molecule type" value="Genomic_DNA"/>
</dbReference>
<feature type="coiled-coil region" evidence="20">
    <location>
        <begin position="625"/>
        <end position="652"/>
    </location>
</feature>
<evidence type="ECO:0000256" key="12">
    <source>
        <dbReference type="ARBA" id="ARBA00022842"/>
    </source>
</evidence>
<dbReference type="Gene3D" id="3.40.50.300">
    <property type="entry name" value="P-loop containing nucleotide triphosphate hydrolases"/>
    <property type="match status" value="1"/>
</dbReference>
<dbReference type="NCBIfam" id="TIGR00416">
    <property type="entry name" value="sms"/>
    <property type="match status" value="1"/>
</dbReference>
<evidence type="ECO:0000256" key="3">
    <source>
        <dbReference type="ARBA" id="ARBA00022679"/>
    </source>
</evidence>
<keyword evidence="3 17" id="KW-0808">Transferase</keyword>
<keyword evidence="8 19" id="KW-0863">Zinc-finger</keyword>
<dbReference type="PANTHER" id="PTHR32472:SF10">
    <property type="entry name" value="DNA REPAIR PROTEIN RADA-LIKE PROTEIN"/>
    <property type="match status" value="1"/>
</dbReference>
<comment type="function">
    <text evidence="17">Has also diadenylate cyclase activity, catalyzing the condensation of 2 ATP molecules into cyclic di-AMP (c-di-AMP). c-di-AMP likely acts as a signaling molecule that may couple DNA integrity with a cellular process.</text>
</comment>
<sequence>MTNARSQFRCSDCRHRTAKWVGRCLECGSWGTVEQVSVLSGVGGRGRVPASHAVPISSVRPNLSRHRPTGIDELDRVLGGGVVPGSVTLLAGEPGVGKSTLLLEVAHRWAQSGQRALYISGEESAGQIRLRADRIGCKGEQVYLAAESDVHAVLDHIETVQAALVIVDSVQTMSTSEADGVAGGVTQVRAVTAALTAAAKAHGFGLILVGHVTKEGSIAGPRSLEHLVDVVLHFEGDRNGGLRMVRGVKNRFGAADEVGCFLLHDKGIEGIADPSNLFLDQRSAPVPGTAITVTLDGKRPLIGEVQALLATPVSGSPRRAVSGIDHARAAMITAVLEKHARLTIAVNDIYLSTVGGMRLTDPSADLAVAIALASAYANLPLPTTAVMIGEVGLAGDLRPVSGMDRRLAEAERLGFNIALIPPGREEVPAGLRALRAPTIAAALEHMIDIADHRSSAPQRCVIWTLTTNRPAHSRMQAVTRPTLREAVARLAPGTGLRDGLERILRGRTGALIVLGYDENVEAICDGGFSLDVRYAPTRLRELCKMDGAVVLSTDCSRIVRANVQLVPDPSIPTDESGTRHRSAERSAIQTGYPVISVSHSMNIVTVYVGGDRHVLTDSATILSRANQAIATLERYKARLDEVSRQLSRAEIEDFVTLRDVMTVVQRLELVRRIGLVIDYDAVELGTDGRQLRLQLEELLGGNDIARELIVRDYHANPEPPTKAQIDATLDELDALSDTELLDFTVLAKVFGYPTTAEAQDSALSPRGYRAMAVIPRLQFAHADLLVRSFGTLQGLLAASAGDLQSVDGIGAMWARHVREGLSQLAESTIADQ</sequence>
<keyword evidence="14 17" id="KW-0238">DNA-binding</keyword>
<dbReference type="PROSITE" id="PS51794">
    <property type="entry name" value="DAC"/>
    <property type="match status" value="1"/>
</dbReference>
<keyword evidence="13 18" id="KW-0346">Stress response</keyword>
<dbReference type="FunFam" id="3.40.50.300:FF:000050">
    <property type="entry name" value="DNA repair protein RadA"/>
    <property type="match status" value="1"/>
</dbReference>
<keyword evidence="11 17" id="KW-0067">ATP-binding</keyword>
<keyword evidence="20" id="KW-0175">Coiled coil</keyword>
<name>A0A1V3XBI3_MYCKA</name>
<organism evidence="23 24">
    <name type="scientific">Mycobacterium kansasii</name>
    <dbReference type="NCBI Taxonomy" id="1768"/>
    <lineage>
        <taxon>Bacteria</taxon>
        <taxon>Bacillati</taxon>
        <taxon>Actinomycetota</taxon>
        <taxon>Actinomycetes</taxon>
        <taxon>Mycobacteriales</taxon>
        <taxon>Mycobacteriaceae</taxon>
        <taxon>Mycobacterium</taxon>
    </lineage>
</organism>
<dbReference type="HAMAP" id="MF_01498">
    <property type="entry name" value="RadA_bact"/>
    <property type="match status" value="1"/>
</dbReference>
<evidence type="ECO:0000256" key="13">
    <source>
        <dbReference type="ARBA" id="ARBA00023016"/>
    </source>
</evidence>
<feature type="binding site" evidence="17">
    <location>
        <begin position="578"/>
        <end position="582"/>
    </location>
    <ligand>
        <name>ATP</name>
        <dbReference type="ChEBI" id="CHEBI:30616"/>
    </ligand>
</feature>
<feature type="region of interest" description="Lon-protease-like" evidence="18">
    <location>
        <begin position="348"/>
        <end position="832"/>
    </location>
</feature>
<dbReference type="Gene3D" id="1.10.150.20">
    <property type="entry name" value="5' to 3' exonuclease, C-terminal subdomain"/>
    <property type="match status" value="1"/>
</dbReference>
<comment type="similarity">
    <text evidence="17">Belongs to the DisA family.</text>
</comment>
<dbReference type="SUPFAM" id="SSF54211">
    <property type="entry name" value="Ribosomal protein S5 domain 2-like"/>
    <property type="match status" value="1"/>
</dbReference>
<evidence type="ECO:0000256" key="16">
    <source>
        <dbReference type="ARBA" id="ARBA00064739"/>
    </source>
</evidence>
<evidence type="ECO:0000256" key="9">
    <source>
        <dbReference type="ARBA" id="ARBA00022801"/>
    </source>
</evidence>
<comment type="caution">
    <text evidence="23">The sequence shown here is derived from an EMBL/GenBank/DDBJ whole genome shotgun (WGS) entry which is preliminary data.</text>
</comment>
<feature type="domain" description="RecA family profile 1" evidence="21">
    <location>
        <begin position="63"/>
        <end position="212"/>
    </location>
</feature>
<gene>
    <name evidence="18 23" type="primary">radA</name>
    <name evidence="17" type="synonym">disA</name>
    <name evidence="23" type="ORF">BZL30_3198</name>
</gene>
<proteinExistence type="inferred from homology"/>
<dbReference type="Pfam" id="PF13541">
    <property type="entry name" value="ChlI"/>
    <property type="match status" value="1"/>
</dbReference>
<dbReference type="InterPro" id="IPR010994">
    <property type="entry name" value="RuvA_2-like"/>
</dbReference>
<feature type="binding site" evidence="17">
    <location>
        <position position="547"/>
    </location>
    <ligand>
        <name>ATP</name>
        <dbReference type="ChEBI" id="CHEBI:30616"/>
    </ligand>
</feature>
<evidence type="ECO:0000256" key="1">
    <source>
        <dbReference type="ARBA" id="ARBA00000877"/>
    </source>
</evidence>
<evidence type="ECO:0000256" key="6">
    <source>
        <dbReference type="ARBA" id="ARBA00022741"/>
    </source>
</evidence>
<dbReference type="EC" id="2.7.7.85" evidence="17"/>
<dbReference type="GO" id="GO:0140664">
    <property type="term" value="F:ATP-dependent DNA damage sensor activity"/>
    <property type="evidence" value="ECO:0007669"/>
    <property type="project" value="InterPro"/>
</dbReference>
<dbReference type="HAMAP" id="MF_01438">
    <property type="entry name" value="DisA"/>
    <property type="match status" value="1"/>
</dbReference>
<dbReference type="InterPro" id="IPR020568">
    <property type="entry name" value="Ribosomal_Su5_D2-typ_SF"/>
</dbReference>
<dbReference type="InterPro" id="IPR020588">
    <property type="entry name" value="RecA_ATP-bd"/>
</dbReference>
<dbReference type="Gene3D" id="1.20.1260.110">
    <property type="entry name" value="DNA integrity scanning linker region"/>
    <property type="match status" value="1"/>
</dbReference>
<dbReference type="SUPFAM" id="SSF143597">
    <property type="entry name" value="YojJ-like"/>
    <property type="match status" value="1"/>
</dbReference>
<dbReference type="Pfam" id="PF18073">
    <property type="entry name" value="Zn_ribbon_LapB"/>
    <property type="match status" value="1"/>
</dbReference>
<dbReference type="Pfam" id="PF02457">
    <property type="entry name" value="DAC"/>
    <property type="match status" value="1"/>
</dbReference>
<dbReference type="Pfam" id="PF13481">
    <property type="entry name" value="AAA_25"/>
    <property type="match status" value="1"/>
</dbReference>
<evidence type="ECO:0000256" key="17">
    <source>
        <dbReference type="HAMAP-Rule" id="MF_01438"/>
    </source>
</evidence>
<dbReference type="FunFam" id="3.40.1700.10:FF:000001">
    <property type="entry name" value="DNA integrity scanning protein DisA"/>
    <property type="match status" value="1"/>
</dbReference>
<dbReference type="Gene3D" id="3.30.230.10">
    <property type="match status" value="1"/>
</dbReference>
<comment type="catalytic activity">
    <reaction evidence="1 17">
        <text>2 ATP = 3',3'-c-di-AMP + 2 diphosphate</text>
        <dbReference type="Rhea" id="RHEA:35655"/>
        <dbReference type="ChEBI" id="CHEBI:30616"/>
        <dbReference type="ChEBI" id="CHEBI:33019"/>
        <dbReference type="ChEBI" id="CHEBI:71500"/>
        <dbReference type="EC" id="2.7.7.85"/>
    </reaction>
</comment>
<keyword evidence="12 17" id="KW-0460">Magnesium</keyword>
<dbReference type="GO" id="GO:0016787">
    <property type="term" value="F:hydrolase activity"/>
    <property type="evidence" value="ECO:0007669"/>
    <property type="project" value="UniProtKB-KW"/>
</dbReference>
<comment type="subunit">
    <text evidence="16">Homooctamer. Interacts with RadA.</text>
</comment>
<dbReference type="InterPro" id="IPR014721">
    <property type="entry name" value="Ribsml_uS5_D2-typ_fold_subgr"/>
</dbReference>
<comment type="similarity">
    <text evidence="18 19">Belongs to the RecA family. RadA subfamily.</text>
</comment>
<comment type="cofactor">
    <cofactor evidence="2 17">
        <name>Mg(2+)</name>
        <dbReference type="ChEBI" id="CHEBI:18420"/>
    </cofactor>
</comment>
<evidence type="ECO:0000256" key="20">
    <source>
        <dbReference type="SAM" id="Coils"/>
    </source>
</evidence>
<protein>
    <recommendedName>
        <fullName evidence="17 18">Multifunctional fusion protein</fullName>
    </recommendedName>
    <domain>
        <recommendedName>
            <fullName evidence="17">DNA integrity scanning protein DisA</fullName>
        </recommendedName>
        <alternativeName>
            <fullName evidence="17">Diadenylate cyclase</fullName>
            <ecNumber evidence="17">2.7.7.85</ecNumber>
        </alternativeName>
        <alternativeName>
            <fullName evidence="17">Cyclic di-AMP synthase</fullName>
            <shortName evidence="17">c-di-AMP synthase</shortName>
        </alternativeName>
    </domain>
    <domain>
        <recommendedName>
            <fullName evidence="18">DNA repair protein RadA</fullName>
        </recommendedName>
    </domain>
</protein>
<dbReference type="GO" id="GO:0106408">
    <property type="term" value="F:diadenylate cyclase activity"/>
    <property type="evidence" value="ECO:0007669"/>
    <property type="project" value="UniProtKB-EC"/>
</dbReference>
<evidence type="ECO:0000256" key="10">
    <source>
        <dbReference type="ARBA" id="ARBA00022833"/>
    </source>
</evidence>
<dbReference type="SUPFAM" id="SSF52540">
    <property type="entry name" value="P-loop containing nucleoside triphosphate hydrolases"/>
    <property type="match status" value="1"/>
</dbReference>
<feature type="short sequence motif" description="RadA KNRFG motif" evidence="18">
    <location>
        <begin position="249"/>
        <end position="253"/>
    </location>
</feature>
<dbReference type="FunFam" id="1.10.150.20:FF:000016">
    <property type="entry name" value="DNA integrity scanning protein DisA"/>
    <property type="match status" value="1"/>
</dbReference>
<keyword evidence="6 17" id="KW-0547">Nucleotide-binding</keyword>
<reference evidence="23 24" key="1">
    <citation type="submission" date="2017-02" db="EMBL/GenBank/DDBJ databases">
        <title>Complete genome sequences of Mycobacterium kansasii strains isolated from rhesus macaques.</title>
        <authorList>
            <person name="Panda A."/>
            <person name="Nagaraj S."/>
            <person name="Zhao X."/>
            <person name="Tettelin H."/>
            <person name="Detolla L.J."/>
        </authorList>
    </citation>
    <scope>NUCLEOTIDE SEQUENCE [LARGE SCALE GENOMIC DNA]</scope>
    <source>
        <strain evidence="23 24">11-3813</strain>
    </source>
</reference>
<keyword evidence="15 17" id="KW-0234">DNA repair</keyword>
<comment type="function">
    <text evidence="18">Plays a role in repairing double-strand DNA breaks, probably involving stabilizing or processing branched DNA or blocked replication forks.</text>
</comment>
<dbReference type="PRINTS" id="PR01874">
    <property type="entry name" value="DNAREPAIRADA"/>
</dbReference>
<dbReference type="GO" id="GO:0003684">
    <property type="term" value="F:damaged DNA binding"/>
    <property type="evidence" value="ECO:0007669"/>
    <property type="project" value="InterPro"/>
</dbReference>
<feature type="domain" description="DAC" evidence="22">
    <location>
        <begin position="480"/>
        <end position="618"/>
    </location>
</feature>
<dbReference type="PROSITE" id="PS50162">
    <property type="entry name" value="RECA_2"/>
    <property type="match status" value="1"/>
</dbReference>
<dbReference type="SUPFAM" id="SSF47781">
    <property type="entry name" value="RuvA domain 2-like"/>
    <property type="match status" value="1"/>
</dbReference>
<evidence type="ECO:0000256" key="19">
    <source>
        <dbReference type="RuleBase" id="RU003555"/>
    </source>
</evidence>
<keyword evidence="5 18" id="KW-0479">Metal-binding</keyword>
<keyword evidence="4 17" id="KW-0548">Nucleotidyltransferase</keyword>
<keyword evidence="9" id="KW-0378">Hydrolase</keyword>
<dbReference type="InterPro" id="IPR003593">
    <property type="entry name" value="AAA+_ATPase"/>
</dbReference>
<evidence type="ECO:0000256" key="7">
    <source>
        <dbReference type="ARBA" id="ARBA00022763"/>
    </source>
</evidence>
<feature type="binding site" evidence="17">
    <location>
        <position position="565"/>
    </location>
    <ligand>
        <name>ATP</name>
        <dbReference type="ChEBI" id="CHEBI:30616"/>
    </ligand>
</feature>
<evidence type="ECO:0000313" key="24">
    <source>
        <dbReference type="Proteomes" id="UP000189229"/>
    </source>
</evidence>
<dbReference type="AlphaFoldDB" id="A0A1V3XBI3"/>
<dbReference type="InterPro" id="IPR023763">
    <property type="entry name" value="DNA_integrity_scanning_protein"/>
</dbReference>
<evidence type="ECO:0000256" key="2">
    <source>
        <dbReference type="ARBA" id="ARBA00001946"/>
    </source>
</evidence>
<dbReference type="InterPro" id="IPR041166">
    <property type="entry name" value="Rubredoxin_2"/>
</dbReference>
<comment type="function">
    <text evidence="17">Participates in a DNA-damage check-point. DisA forms globular foci that rapidly scan along the chromosomes searching for lesions.</text>
</comment>
<dbReference type="CDD" id="cd01121">
    <property type="entry name" value="RadA_SMS_N"/>
    <property type="match status" value="1"/>
</dbReference>
<dbReference type="SMART" id="SM00382">
    <property type="entry name" value="AAA"/>
    <property type="match status" value="1"/>
</dbReference>
<dbReference type="InterPro" id="IPR018906">
    <property type="entry name" value="DNA_integrity_scan_DisA_link"/>
</dbReference>
<evidence type="ECO:0000256" key="14">
    <source>
        <dbReference type="ARBA" id="ARBA00023125"/>
    </source>
</evidence>
<comment type="function">
    <text evidence="19">DNA-dependent ATPase involved in processing of recombination intermediates, plays a role in repairing DNA breaks. Stimulates the branch migration of RecA-mediated strand transfer reactions, allowing the 3' invading strand to extend heteroduplex DNA faster. Binds ssDNA in the presence of ADP but not other nucleotides, has ATPase activity that is stimulated by ssDNA and various branched DNA structures, but inhibited by SSB. Does not have RecA's homology-searching function.</text>
</comment>
<dbReference type="InterPro" id="IPR004504">
    <property type="entry name" value="DNA_repair_RadA"/>
</dbReference>
<dbReference type="NCBIfam" id="NF010009">
    <property type="entry name" value="PRK13482.1"/>
    <property type="match status" value="1"/>
</dbReference>